<dbReference type="EMBL" id="VXBR01007851">
    <property type="protein sequence ID" value="NXO27976.1"/>
    <property type="molecule type" value="Genomic_DNA"/>
</dbReference>
<keyword evidence="4 10" id="KW-0433">Leucine-rich repeat</keyword>
<dbReference type="SUPFAM" id="SSF52075">
    <property type="entry name" value="Outer arm dynein light chain 1"/>
    <property type="match status" value="1"/>
</dbReference>
<comment type="function">
    <text evidence="9 10">Cilium-specific protein required for the stability of the ciliary architecture. Plays a role in cytoplasmic preassembly of dynein arms. Involved in regulation of microtubule-based cilia and actin-based brush border microvilli.</text>
</comment>
<organism evidence="12 13">
    <name type="scientific">Cisticola juncidis</name>
    <dbReference type="NCBI Taxonomy" id="52622"/>
    <lineage>
        <taxon>Eukaryota</taxon>
        <taxon>Metazoa</taxon>
        <taxon>Chordata</taxon>
        <taxon>Craniata</taxon>
        <taxon>Vertebrata</taxon>
        <taxon>Euteleostomi</taxon>
        <taxon>Archelosauria</taxon>
        <taxon>Archosauria</taxon>
        <taxon>Dinosauria</taxon>
        <taxon>Saurischia</taxon>
        <taxon>Theropoda</taxon>
        <taxon>Coelurosauria</taxon>
        <taxon>Aves</taxon>
        <taxon>Neognathae</taxon>
        <taxon>Neoaves</taxon>
        <taxon>Telluraves</taxon>
        <taxon>Australaves</taxon>
        <taxon>Passeriformes</taxon>
        <taxon>Sylvioidea</taxon>
        <taxon>Cisticolidae</taxon>
        <taxon>Cisticola</taxon>
    </lineage>
</organism>
<dbReference type="FunFam" id="3.80.10.10:FF:000166">
    <property type="entry name" value="Dynein assembly factor 1, axonemal"/>
    <property type="match status" value="1"/>
</dbReference>
<evidence type="ECO:0000256" key="8">
    <source>
        <dbReference type="ARBA" id="ARBA00024429"/>
    </source>
</evidence>
<evidence type="ECO:0000256" key="5">
    <source>
        <dbReference type="ARBA" id="ARBA00022737"/>
    </source>
</evidence>
<evidence type="ECO:0000256" key="4">
    <source>
        <dbReference type="ARBA" id="ARBA00022614"/>
    </source>
</evidence>
<feature type="non-terminal residue" evidence="12">
    <location>
        <position position="539"/>
    </location>
</feature>
<feature type="non-terminal residue" evidence="12">
    <location>
        <position position="1"/>
    </location>
</feature>
<reference evidence="12 13" key="1">
    <citation type="submission" date="2019-09" db="EMBL/GenBank/DDBJ databases">
        <title>Bird 10,000 Genomes (B10K) Project - Family phase.</title>
        <authorList>
            <person name="Zhang G."/>
        </authorList>
    </citation>
    <scope>NUCLEOTIDE SEQUENCE [LARGE SCALE GENOMIC DNA]</scope>
    <source>
        <strain evidence="12">B10K-DU-002-30</strain>
        <tissue evidence="12">Muscle</tissue>
    </source>
</reference>
<protein>
    <recommendedName>
        <fullName evidence="8 10">Dynein axonemal assembly factor 1</fullName>
    </recommendedName>
</protein>
<dbReference type="PANTHER" id="PTHR45973">
    <property type="entry name" value="PROTEIN PHOSPHATASE 1 REGULATORY SUBUNIT SDS22-RELATED"/>
    <property type="match status" value="1"/>
</dbReference>
<dbReference type="Pfam" id="PF14580">
    <property type="entry name" value="LRR_9"/>
    <property type="match status" value="1"/>
</dbReference>
<keyword evidence="13" id="KW-1185">Reference proteome</keyword>
<feature type="compositionally biased region" description="Basic and acidic residues" evidence="11">
    <location>
        <begin position="523"/>
        <end position="539"/>
    </location>
</feature>
<name>A0A7L1QVT6_9PASS</name>
<feature type="region of interest" description="Disordered" evidence="11">
    <location>
        <begin position="1"/>
        <end position="42"/>
    </location>
</feature>
<dbReference type="Gene3D" id="3.80.10.10">
    <property type="entry name" value="Ribonuclease Inhibitor"/>
    <property type="match status" value="2"/>
</dbReference>
<sequence length="539" mass="61544">KAVKAQEKEANCMSRADQQNEQKSGTDEKTGTSSSRTEGRRGSVRMTKKILLDICKQQKLYWTPYLNDTLYLHYKGFDRLENLEEYTGLKCLWLQCNGLRKIENLEAQTELRSLYLQLNLIEKIENLEPLQKLDSLNISNNCIRTIENLSCLKVLQTLQIAHNKLRTVEDIQHLQECPSICVLDLSHNNLSDPSIVAILETMPNLHVLNLMGNEVIKKIAHYRKTLTVRLKQLTYLDDRPVFPRDRACAEAWAVGGREAEKAEREKWETREIKKIQDSIDALATIRQRAKEQKRQTCMEEVATDSQEVSSLQLTVDYSVDLPGQEAATDKAVLPEREEHTEIEQFKLETLETLSLDELPDLEDVVISEFLPEEEIFVQKQDYHPKIEIISEVTNDSNSALEENNKSTLENSIEEVPTGIFSNVCQNHKQHEREHLRPLLESFFTEPDNSERYLEIKDKEVVPLKPLIQEVITEPKDHLLLSPVCHQPNDPSSWEEHVSFAFCLLLLTGHGSDGEGQGLAEGEGCPHKAQGDKDGESGLD</sequence>
<gene>
    <name evidence="12" type="primary">Dnaaf1</name>
    <name evidence="12" type="ORF">CISJUN_R13623</name>
</gene>
<dbReference type="SMART" id="SM00365">
    <property type="entry name" value="LRR_SD22"/>
    <property type="match status" value="4"/>
</dbReference>
<dbReference type="Proteomes" id="UP000546986">
    <property type="component" value="Unassembled WGS sequence"/>
</dbReference>
<evidence type="ECO:0000256" key="11">
    <source>
        <dbReference type="SAM" id="MobiDB-lite"/>
    </source>
</evidence>
<evidence type="ECO:0000256" key="3">
    <source>
        <dbReference type="ARBA" id="ARBA00022553"/>
    </source>
</evidence>
<feature type="compositionally biased region" description="Basic and acidic residues" evidence="11">
    <location>
        <begin position="18"/>
        <end position="30"/>
    </location>
</feature>
<keyword evidence="3" id="KW-0597">Phosphoprotein</keyword>
<accession>A0A7L1QVT6</accession>
<evidence type="ECO:0000256" key="1">
    <source>
        <dbReference type="ARBA" id="ARBA00004138"/>
    </source>
</evidence>
<evidence type="ECO:0000256" key="10">
    <source>
        <dbReference type="RuleBase" id="RU364076"/>
    </source>
</evidence>
<dbReference type="PANTHER" id="PTHR45973:SF19">
    <property type="entry name" value="DYNEIN AXONEMAL ASSEMBLY FACTOR 1"/>
    <property type="match status" value="1"/>
</dbReference>
<dbReference type="GO" id="GO:0005930">
    <property type="term" value="C:axoneme"/>
    <property type="evidence" value="ECO:0007669"/>
    <property type="project" value="TreeGrafter"/>
</dbReference>
<evidence type="ECO:0000256" key="9">
    <source>
        <dbReference type="ARBA" id="ARBA00046066"/>
    </source>
</evidence>
<comment type="caution">
    <text evidence="12">The sequence shown here is derived from an EMBL/GenBank/DDBJ whole genome shotgun (WGS) entry which is preliminary data.</text>
</comment>
<dbReference type="PROSITE" id="PS51450">
    <property type="entry name" value="LRR"/>
    <property type="match status" value="4"/>
</dbReference>
<dbReference type="InterPro" id="IPR001611">
    <property type="entry name" value="Leu-rich_rpt"/>
</dbReference>
<comment type="subcellular location">
    <subcellularLocation>
        <location evidence="1 10">Cell projection</location>
        <location evidence="1 10">Cilium</location>
    </subcellularLocation>
</comment>
<feature type="compositionally biased region" description="Basic and acidic residues" evidence="11">
    <location>
        <begin position="1"/>
        <end position="10"/>
    </location>
</feature>
<keyword evidence="7 10" id="KW-0966">Cell projection</keyword>
<evidence type="ECO:0000256" key="6">
    <source>
        <dbReference type="ARBA" id="ARBA00023069"/>
    </source>
</evidence>
<evidence type="ECO:0000256" key="7">
    <source>
        <dbReference type="ARBA" id="ARBA00023273"/>
    </source>
</evidence>
<dbReference type="FunFam" id="3.80.10.10:FF:000331">
    <property type="entry name" value="Dynein assembly factor 1, axonemal homolog"/>
    <property type="match status" value="1"/>
</dbReference>
<dbReference type="InterPro" id="IPR050576">
    <property type="entry name" value="Cilia_flagella_integrity"/>
</dbReference>
<proteinExistence type="inferred from homology"/>
<keyword evidence="6 10" id="KW-0969">Cilium</keyword>
<comment type="similarity">
    <text evidence="2 10">Belongs to the DNAAF1 family.</text>
</comment>
<keyword evidence="5 10" id="KW-0677">Repeat</keyword>
<dbReference type="AlphaFoldDB" id="A0A7L1QVT6"/>
<feature type="region of interest" description="Disordered" evidence="11">
    <location>
        <begin position="512"/>
        <end position="539"/>
    </location>
</feature>
<dbReference type="GO" id="GO:0035082">
    <property type="term" value="P:axoneme assembly"/>
    <property type="evidence" value="ECO:0007669"/>
    <property type="project" value="TreeGrafter"/>
</dbReference>
<dbReference type="InterPro" id="IPR032675">
    <property type="entry name" value="LRR_dom_sf"/>
</dbReference>
<evidence type="ECO:0000313" key="13">
    <source>
        <dbReference type="Proteomes" id="UP000546986"/>
    </source>
</evidence>
<evidence type="ECO:0000256" key="2">
    <source>
        <dbReference type="ARBA" id="ARBA00006453"/>
    </source>
</evidence>
<evidence type="ECO:0000313" key="12">
    <source>
        <dbReference type="EMBL" id="NXO27976.1"/>
    </source>
</evidence>
<dbReference type="GO" id="GO:0070840">
    <property type="term" value="F:dynein complex binding"/>
    <property type="evidence" value="ECO:0007669"/>
    <property type="project" value="UniProtKB-UniRule"/>
</dbReference>